<dbReference type="GO" id="GO:0005509">
    <property type="term" value="F:calcium ion binding"/>
    <property type="evidence" value="ECO:0007669"/>
    <property type="project" value="InterPro"/>
</dbReference>
<dbReference type="GO" id="GO:0030479">
    <property type="term" value="C:actin cortical patch"/>
    <property type="evidence" value="ECO:0007669"/>
    <property type="project" value="UniProtKB-SubCell"/>
</dbReference>
<evidence type="ECO:0000256" key="8">
    <source>
        <dbReference type="ARBA" id="ARBA00022490"/>
    </source>
</evidence>
<evidence type="ECO:0000256" key="5">
    <source>
        <dbReference type="ARBA" id="ARBA00015110"/>
    </source>
</evidence>
<dbReference type="GO" id="GO:0007120">
    <property type="term" value="P:axial cellular bud site selection"/>
    <property type="evidence" value="ECO:0007669"/>
    <property type="project" value="EnsemblFungi"/>
</dbReference>
<keyword evidence="8" id="KW-0963">Cytoplasm</keyword>
<evidence type="ECO:0000256" key="2">
    <source>
        <dbReference type="ARBA" id="ARBA00004134"/>
    </source>
</evidence>
<dbReference type="SUPFAM" id="SSF47473">
    <property type="entry name" value="EF-hand"/>
    <property type="match status" value="2"/>
</dbReference>
<keyword evidence="7" id="KW-1003">Cell membrane</keyword>
<evidence type="ECO:0000256" key="4">
    <source>
        <dbReference type="ARBA" id="ARBA00009351"/>
    </source>
</evidence>
<dbReference type="RefSeq" id="XP_022626614.1">
    <property type="nucleotide sequence ID" value="XM_022774526.1"/>
</dbReference>
<evidence type="ECO:0000256" key="15">
    <source>
        <dbReference type="ARBA" id="ARBA00023203"/>
    </source>
</evidence>
<dbReference type="InterPro" id="IPR000261">
    <property type="entry name" value="EH_dom"/>
</dbReference>
<evidence type="ECO:0000256" key="12">
    <source>
        <dbReference type="ARBA" id="ARBA00022837"/>
    </source>
</evidence>
<dbReference type="PANTHER" id="PTHR11216:SF173">
    <property type="entry name" value="ACTIN CYTOSKELETON-REGULATORY COMPLEX PROTEIN PAN1"/>
    <property type="match status" value="1"/>
</dbReference>
<feature type="compositionally biased region" description="Polar residues" evidence="17">
    <location>
        <begin position="601"/>
        <end position="618"/>
    </location>
</feature>
<keyword evidence="12" id="KW-0106">Calcium</keyword>
<dbReference type="GO" id="GO:1990964">
    <property type="term" value="C:actin cytoskeleton-regulatory complex"/>
    <property type="evidence" value="ECO:0007669"/>
    <property type="project" value="EnsemblFungi"/>
</dbReference>
<feature type="domain" description="EF-hand" evidence="19">
    <location>
        <begin position="694"/>
        <end position="729"/>
    </location>
</feature>
<comment type="subcellular location">
    <subcellularLocation>
        <location evidence="3">Cell membrane</location>
        <topology evidence="3">Peripheral membrane protein</topology>
        <orientation evidence="3">Cytoplasmic side</orientation>
    </subcellularLocation>
    <subcellularLocation>
        <location evidence="2">Cytoplasm</location>
        <location evidence="2">Cytoskeleton</location>
        <location evidence="2">Actin patch</location>
    </subcellularLocation>
    <subcellularLocation>
        <location evidence="1">Endosome membrane</location>
        <topology evidence="1">Peripheral membrane protein</topology>
        <orientation evidence="1">Cytoplasmic side</orientation>
    </subcellularLocation>
</comment>
<feature type="compositionally biased region" description="Basic and acidic residues" evidence="17">
    <location>
        <begin position="764"/>
        <end position="781"/>
    </location>
</feature>
<feature type="compositionally biased region" description="Basic and acidic residues" evidence="17">
    <location>
        <begin position="1062"/>
        <end position="1071"/>
    </location>
</feature>
<feature type="region of interest" description="Disordered" evidence="17">
    <location>
        <begin position="1026"/>
        <end position="1133"/>
    </location>
</feature>
<keyword evidence="9" id="KW-0254">Endocytosis</keyword>
<dbReference type="GO" id="GO:2000601">
    <property type="term" value="P:positive regulation of Arp2/3 complex-mediated actin nucleation"/>
    <property type="evidence" value="ECO:0007669"/>
    <property type="project" value="EnsemblFungi"/>
</dbReference>
<gene>
    <name evidence="20" type="ORF">LALA0_S01e09186g</name>
</gene>
<dbReference type="InterPro" id="IPR002048">
    <property type="entry name" value="EF_hand_dom"/>
</dbReference>
<evidence type="ECO:0000256" key="11">
    <source>
        <dbReference type="ARBA" id="ARBA00022753"/>
    </source>
</evidence>
<evidence type="ECO:0000256" key="16">
    <source>
        <dbReference type="ARBA" id="ARBA00023212"/>
    </source>
</evidence>
<evidence type="ECO:0000259" key="19">
    <source>
        <dbReference type="PROSITE" id="PS50222"/>
    </source>
</evidence>
<keyword evidence="16" id="KW-0206">Cytoskeleton</keyword>
<dbReference type="Proteomes" id="UP000054304">
    <property type="component" value="Unassembled WGS sequence"/>
</dbReference>
<evidence type="ECO:0000313" key="20">
    <source>
        <dbReference type="EMBL" id="CEP60370.1"/>
    </source>
</evidence>
<feature type="region of interest" description="Disordered" evidence="17">
    <location>
        <begin position="181"/>
        <end position="290"/>
    </location>
</feature>
<dbReference type="Pfam" id="PF08226">
    <property type="entry name" value="DUF1720"/>
    <property type="match status" value="3"/>
</dbReference>
<dbReference type="GO" id="GO:0007121">
    <property type="term" value="P:bipolar cellular bud site selection"/>
    <property type="evidence" value="ECO:0007669"/>
    <property type="project" value="EnsemblFungi"/>
</dbReference>
<dbReference type="InterPro" id="IPR011992">
    <property type="entry name" value="EF-hand-dom_pair"/>
</dbReference>
<dbReference type="GO" id="GO:0003779">
    <property type="term" value="F:actin binding"/>
    <property type="evidence" value="ECO:0007669"/>
    <property type="project" value="UniProtKB-KW"/>
</dbReference>
<accession>A0A0C7MY18</accession>
<feature type="compositionally biased region" description="Basic and acidic residues" evidence="17">
    <location>
        <begin position="1238"/>
        <end position="1250"/>
    </location>
</feature>
<keyword evidence="13" id="KW-0175">Coiled coil</keyword>
<evidence type="ECO:0000256" key="3">
    <source>
        <dbReference type="ARBA" id="ARBA00004413"/>
    </source>
</evidence>
<evidence type="ECO:0000256" key="1">
    <source>
        <dbReference type="ARBA" id="ARBA00004125"/>
    </source>
</evidence>
<reference evidence="20 21" key="1">
    <citation type="submission" date="2014-12" db="EMBL/GenBank/DDBJ databases">
        <authorList>
            <person name="Neuveglise Cecile"/>
        </authorList>
    </citation>
    <scope>NUCLEOTIDE SEQUENCE [LARGE SCALE GENOMIC DNA]</scope>
    <source>
        <strain evidence="20 21">CBS 12615</strain>
    </source>
</reference>
<dbReference type="GO" id="GO:0016197">
    <property type="term" value="P:endosomal transport"/>
    <property type="evidence" value="ECO:0007669"/>
    <property type="project" value="TreeGrafter"/>
</dbReference>
<dbReference type="Pfam" id="PF12763">
    <property type="entry name" value="EH"/>
    <property type="match status" value="2"/>
</dbReference>
<dbReference type="InterPro" id="IPR018247">
    <property type="entry name" value="EF_Hand_1_Ca_BS"/>
</dbReference>
<feature type="compositionally biased region" description="Pro residues" evidence="17">
    <location>
        <begin position="1341"/>
        <end position="1357"/>
    </location>
</feature>
<feature type="compositionally biased region" description="Low complexity" evidence="17">
    <location>
        <begin position="258"/>
        <end position="286"/>
    </location>
</feature>
<dbReference type="GO" id="GO:0061709">
    <property type="term" value="P:reticulophagy"/>
    <property type="evidence" value="ECO:0007669"/>
    <property type="project" value="EnsemblFungi"/>
</dbReference>
<evidence type="ECO:0000256" key="17">
    <source>
        <dbReference type="SAM" id="MobiDB-lite"/>
    </source>
</evidence>
<keyword evidence="10" id="KW-0677">Repeat</keyword>
<dbReference type="GO" id="GO:0006897">
    <property type="term" value="P:endocytosis"/>
    <property type="evidence" value="ECO:0007669"/>
    <property type="project" value="UniProtKB-KW"/>
</dbReference>
<dbReference type="GO" id="GO:0071555">
    <property type="term" value="P:cell wall organization"/>
    <property type="evidence" value="ECO:0007669"/>
    <property type="project" value="EnsemblFungi"/>
</dbReference>
<dbReference type="GO" id="GO:0000147">
    <property type="term" value="P:actin cortical patch assembly"/>
    <property type="evidence" value="ECO:0007669"/>
    <property type="project" value="EnsemblFungi"/>
</dbReference>
<dbReference type="GO" id="GO:0005634">
    <property type="term" value="C:nucleus"/>
    <property type="evidence" value="ECO:0007669"/>
    <property type="project" value="EnsemblFungi"/>
</dbReference>
<dbReference type="InterPro" id="IPR013182">
    <property type="entry name" value="DUF1720"/>
</dbReference>
<dbReference type="STRING" id="1245769.A0A0C7MY18"/>
<dbReference type="FunFam" id="1.10.238.10:FF:000349">
    <property type="entry name" value="Actin cytoskeleton-regulatory complex protein PAN1"/>
    <property type="match status" value="1"/>
</dbReference>
<evidence type="ECO:0000256" key="6">
    <source>
        <dbReference type="ARBA" id="ARBA00020728"/>
    </source>
</evidence>
<evidence type="ECO:0000256" key="14">
    <source>
        <dbReference type="ARBA" id="ARBA00023136"/>
    </source>
</evidence>
<dbReference type="PROSITE" id="PS00018">
    <property type="entry name" value="EF_HAND_1"/>
    <property type="match status" value="1"/>
</dbReference>
<dbReference type="GO" id="GO:0005886">
    <property type="term" value="C:plasma membrane"/>
    <property type="evidence" value="ECO:0007669"/>
    <property type="project" value="UniProtKB-SubCell"/>
</dbReference>
<dbReference type="GeneID" id="34683752"/>
<organism evidence="20 21">
    <name type="scientific">Lachancea lanzarotensis</name>
    <dbReference type="NCBI Taxonomy" id="1245769"/>
    <lineage>
        <taxon>Eukaryota</taxon>
        <taxon>Fungi</taxon>
        <taxon>Dikarya</taxon>
        <taxon>Ascomycota</taxon>
        <taxon>Saccharomycotina</taxon>
        <taxon>Saccharomycetes</taxon>
        <taxon>Saccharomycetales</taxon>
        <taxon>Saccharomycetaceae</taxon>
        <taxon>Lachancea</taxon>
    </lineage>
</organism>
<protein>
    <recommendedName>
        <fullName evidence="5">Actin cytoskeleton-regulatory complex protein PAN1</fullName>
    </recommendedName>
    <alternativeName>
        <fullName evidence="6">Actin cytoskeleton-regulatory complex protein pan1</fullName>
    </alternativeName>
</protein>
<feature type="compositionally biased region" description="Basic and acidic residues" evidence="17">
    <location>
        <begin position="1087"/>
        <end position="1105"/>
    </location>
</feature>
<dbReference type="HOGENOM" id="CLU_006042_0_0_1"/>
<dbReference type="Gene3D" id="1.10.238.10">
    <property type="entry name" value="EF-hand"/>
    <property type="match status" value="2"/>
</dbReference>
<feature type="compositionally biased region" description="Low complexity" evidence="17">
    <location>
        <begin position="1035"/>
        <end position="1053"/>
    </location>
</feature>
<feature type="compositionally biased region" description="Polar residues" evidence="17">
    <location>
        <begin position="1107"/>
        <end position="1133"/>
    </location>
</feature>
<evidence type="ECO:0000313" key="21">
    <source>
        <dbReference type="Proteomes" id="UP000054304"/>
    </source>
</evidence>
<evidence type="ECO:0000259" key="18">
    <source>
        <dbReference type="PROSITE" id="PS50031"/>
    </source>
</evidence>
<sequence>MFNPYQTQGQGFSQGQGNAFSQQSTGFYPGNGQQQQQPQQPQQPHPQLNQRPTTEFGTMQQNVPSSFGFQQQQQPQQQQQQQQQQQPPLPNFSNAGNQFSNSSGFGGNQQSYGYPASSNGIQPQQTGYSQALQPQQTGQFSQQVPQTSFFNQAQNQFQPQATQLQQQQQQSQTGNFFEQPLSNHQYQQPPFPNQTLQSQNTGYYPPQQAQQQLQPQSTGFPNQSQGMAGSQPLQLQQTNQYSQQSQPAQSHPTGFYPQQGQNLQQSQQSQQSGFQSSQQQPLQPQQTGFYAQQPQQTGFHFGEPVQPLKPTATGFVNSFANNGINDSLKIPLMRLSFMTAADQAKFETLFRSSVPQGSNTISGGACRGILMRSGVSPSQLAKIWTLCDTSKAGELLFPEFALAMHLVNEVIQGDSVPFDLNTKVRNEVASFVDAINVSIAGGSESNVSQPPRTPFDDLTFGVQNLQPQPTGAMPQISFGTQLQPQNTQGPLNPQLTGYLPPTSFNQMQPQQTGGQLQPQLTNQFQQPAVNGPLQSQLTGGFLQSQATGMMPPTSFNQPLQSQLTGAANLQPQNTGSFAGLSSVLTGQPTGQQGGQFLPSAPFSNSSFLQSQTTGYLPPSNFNPTAPLSAQKTGYGHNELYSQTNMANKFMQADTDSLTREEMSLFYKMFDTYDTSNKGILGSDIAVEIFRKSGLNRSDLEQIWNLCDTNNSGQLNKQEFALGMHLVYKKLKGGELPNRLPPSLIPSSTRILNSVISQMKNDTNSTKKEPTKIDGFSFKHDDDELLPSSRNRRKTQPTQINSPQANSASTFQATPREPLDTSRSSQVADKNDELAIEDLSRKILALPLPNSTSDYDAKGLPQGTKEKFDLLTNKVPRLLEEISEVNNQITMAKIDLYRQRNPSSLVGTGQNGEVTDDDRRKARSKALLASRMAALTGKPSTGTDVDQQEQRYNEEVANIQSQNRTNKSIIEDIQASIFEIAAAVNYAIEGKAPVSGREYEKWELGVGVDPRVRFLLSKLNSKVSPQTIGYRGAKNTGSGSSSPAPAAASQSTPSDRSAYLKEQAQRKMRERLANLGLGKKNVAVQPDRSGKDEDVNRLPDRLDALESKPSSTSRESNAPAVISSNPVPAASSYPTEGFQSEVVQNGGGTHLAAHESANPGQNLDAVKEGGHSSEQRDKDPSVNVAPAPKIAATPQPTTNSVKHNPFGVPRAGSVASTPTGGRNPFFKSSQSSSSSFDAKAAEAQRRIQRGLDDDDDDWSDDDKKVEETTARGTPASVASEAAPVAPATAPVAPTPEAPAPVAPAPVAPAPVAPAPVAPAPVAPAPVAPAPVAPAPVAATPNGPAPPNGAPVPIAPPLPQIGTNPGNPVQDAAVVPANLAVKTEDDQGDRSDDDLSIPESVDSFTEAQPPQGGSVPSFGIPPPPPLP</sequence>
<feature type="compositionally biased region" description="Low complexity" evidence="17">
    <location>
        <begin position="230"/>
        <end position="250"/>
    </location>
</feature>
<feature type="compositionally biased region" description="Low complexity" evidence="17">
    <location>
        <begin position="1273"/>
        <end position="1290"/>
    </location>
</feature>
<dbReference type="PROSITE" id="PS50031">
    <property type="entry name" value="EH"/>
    <property type="match status" value="2"/>
</dbReference>
<keyword evidence="11" id="KW-0967">Endosome</keyword>
<evidence type="ECO:0000256" key="10">
    <source>
        <dbReference type="ARBA" id="ARBA00022737"/>
    </source>
</evidence>
<feature type="region of interest" description="Disordered" evidence="17">
    <location>
        <begin position="1149"/>
        <end position="1425"/>
    </location>
</feature>
<keyword evidence="15" id="KW-0009">Actin-binding</keyword>
<name>A0A0C7MY18_9SACH</name>
<evidence type="ECO:0000256" key="7">
    <source>
        <dbReference type="ARBA" id="ARBA00022475"/>
    </source>
</evidence>
<dbReference type="GO" id="GO:0071933">
    <property type="term" value="F:Arp2/3 complex binding"/>
    <property type="evidence" value="ECO:0007669"/>
    <property type="project" value="EnsemblFungi"/>
</dbReference>
<feature type="compositionally biased region" description="Low complexity" evidence="17">
    <location>
        <begin position="205"/>
        <end position="216"/>
    </location>
</feature>
<feature type="domain" description="EH" evidence="18">
    <location>
        <begin position="342"/>
        <end position="420"/>
    </location>
</feature>
<dbReference type="EMBL" id="LN736360">
    <property type="protein sequence ID" value="CEP60370.1"/>
    <property type="molecule type" value="Genomic_DNA"/>
</dbReference>
<feature type="region of interest" description="Disordered" evidence="17">
    <location>
        <begin position="758"/>
        <end position="829"/>
    </location>
</feature>
<comment type="similarity">
    <text evidence="4">Belongs to the PAN1 family.</text>
</comment>
<feature type="compositionally biased region" description="Polar residues" evidence="17">
    <location>
        <begin position="795"/>
        <end position="812"/>
    </location>
</feature>
<evidence type="ECO:0000256" key="9">
    <source>
        <dbReference type="ARBA" id="ARBA00022583"/>
    </source>
</evidence>
<feature type="compositionally biased region" description="Low complexity" evidence="17">
    <location>
        <begin position="1"/>
        <end position="24"/>
    </location>
</feature>
<feature type="region of interest" description="Disordered" evidence="17">
    <location>
        <begin position="578"/>
        <end position="618"/>
    </location>
</feature>
<proteinExistence type="inferred from homology"/>
<feature type="compositionally biased region" description="Polar residues" evidence="17">
    <location>
        <begin position="116"/>
        <end position="143"/>
    </location>
</feature>
<feature type="compositionally biased region" description="Low complexity" evidence="17">
    <location>
        <begin position="33"/>
        <end position="47"/>
    </location>
</feature>
<feature type="compositionally biased region" description="Pro residues" evidence="17">
    <location>
        <begin position="1291"/>
        <end position="1332"/>
    </location>
</feature>
<dbReference type="SMART" id="SM00027">
    <property type="entry name" value="EH"/>
    <property type="match status" value="2"/>
</dbReference>
<feature type="region of interest" description="Disordered" evidence="17">
    <location>
        <begin position="1"/>
        <end position="143"/>
    </location>
</feature>
<keyword evidence="14" id="KW-0472">Membrane</keyword>
<feature type="compositionally biased region" description="Polar residues" evidence="17">
    <location>
        <begin position="217"/>
        <end position="228"/>
    </location>
</feature>
<dbReference type="PROSITE" id="PS50222">
    <property type="entry name" value="EF_HAND_2"/>
    <property type="match status" value="1"/>
</dbReference>
<feature type="compositionally biased region" description="Polar residues" evidence="17">
    <location>
        <begin position="181"/>
        <end position="202"/>
    </location>
</feature>
<feature type="compositionally biased region" description="Low complexity" evidence="17">
    <location>
        <begin position="70"/>
        <end position="113"/>
    </location>
</feature>
<dbReference type="CDD" id="cd00052">
    <property type="entry name" value="EH"/>
    <property type="match status" value="2"/>
</dbReference>
<dbReference type="PANTHER" id="PTHR11216">
    <property type="entry name" value="EH DOMAIN"/>
    <property type="match status" value="1"/>
</dbReference>
<feature type="domain" description="EH" evidence="18">
    <location>
        <begin position="661"/>
        <end position="750"/>
    </location>
</feature>
<keyword evidence="21" id="KW-1185">Reference proteome</keyword>
<dbReference type="OrthoDB" id="2015333at2759"/>
<feature type="compositionally biased region" description="Polar residues" evidence="17">
    <location>
        <begin position="48"/>
        <end position="69"/>
    </location>
</feature>
<evidence type="ECO:0000256" key="13">
    <source>
        <dbReference type="ARBA" id="ARBA00023054"/>
    </source>
</evidence>
<feature type="compositionally biased region" description="Basic and acidic residues" evidence="17">
    <location>
        <begin position="1164"/>
        <end position="1179"/>
    </location>
</feature>
<dbReference type="GO" id="GO:0010008">
    <property type="term" value="C:endosome membrane"/>
    <property type="evidence" value="ECO:0007669"/>
    <property type="project" value="UniProtKB-SubCell"/>
</dbReference>
<dbReference type="SMART" id="SM00054">
    <property type="entry name" value="EFh"/>
    <property type="match status" value="2"/>
</dbReference>